<gene>
    <name evidence="3" type="ORF">OS493_009471</name>
</gene>
<dbReference type="OrthoDB" id="5959877at2759"/>
<sequence length="485" mass="54292">MKDSENVMLTPDSASPSTEKLDSKPPVTFRKLAATPLWVWLLLALGSVLFLAGLITLIIAVTSASSKPCANINKQPGASSAEVCKYSAEANRGNLPAILKKVQTEYYALNPHDVAWQPDIELQDEHVKGKYLPYNPDPAELKRKTDRARELFQEVNSIKLDENKMKPREVKALAQVKHFLQHTFGVPYSGNYYAGDWMLGPDLFPETYDDVQLVIDTIKKHKTPIDRYRQNVQLGVKSGMIRTVIDCQAGVDALKESYRQLSLANTSEGVLNERFGKSYLNADYLANLEKGVDEKWAKDHSGKNVNASLKEALQEGVGQPLLDLINYLDHEHKSHCLPNDLASGLANLPVDYVYNNGEILAEGEKQLKFFYDQVIDIAKKYTNKSDETEAIQAFRNILNSTSMWHNNGSFPKNESDENAYKKCTSSETAAQYCPVRWKAVNKWGAVLPSSDGNALAEDHPGILFHWREDHSSKLSNRDAATLQSF</sequence>
<evidence type="ECO:0000313" key="3">
    <source>
        <dbReference type="EMBL" id="KAJ7374134.1"/>
    </source>
</evidence>
<name>A0A9W9Z4A9_9CNID</name>
<protein>
    <submittedName>
        <fullName evidence="3">Uncharacterized protein</fullName>
    </submittedName>
</protein>
<evidence type="ECO:0000256" key="2">
    <source>
        <dbReference type="SAM" id="Phobius"/>
    </source>
</evidence>
<evidence type="ECO:0000313" key="4">
    <source>
        <dbReference type="Proteomes" id="UP001163046"/>
    </source>
</evidence>
<accession>A0A9W9Z4A9</accession>
<proteinExistence type="predicted"/>
<dbReference type="EMBL" id="MU826829">
    <property type="protein sequence ID" value="KAJ7374134.1"/>
    <property type="molecule type" value="Genomic_DNA"/>
</dbReference>
<feature type="transmembrane region" description="Helical" evidence="2">
    <location>
        <begin position="37"/>
        <end position="61"/>
    </location>
</feature>
<feature type="region of interest" description="Disordered" evidence="1">
    <location>
        <begin position="1"/>
        <end position="24"/>
    </location>
</feature>
<comment type="caution">
    <text evidence="3">The sequence shown here is derived from an EMBL/GenBank/DDBJ whole genome shotgun (WGS) entry which is preliminary data.</text>
</comment>
<keyword evidence="2" id="KW-0812">Transmembrane</keyword>
<keyword evidence="2" id="KW-1133">Transmembrane helix</keyword>
<keyword evidence="2" id="KW-0472">Membrane</keyword>
<dbReference type="PANTHER" id="PTHR33361">
    <property type="entry name" value="GLR0591 PROTEIN"/>
    <property type="match status" value="1"/>
</dbReference>
<dbReference type="Proteomes" id="UP001163046">
    <property type="component" value="Unassembled WGS sequence"/>
</dbReference>
<dbReference type="InterPro" id="IPR010281">
    <property type="entry name" value="DUF885"/>
</dbReference>
<dbReference type="PANTHER" id="PTHR33361:SF2">
    <property type="entry name" value="DUF885 DOMAIN-CONTAINING PROTEIN"/>
    <property type="match status" value="1"/>
</dbReference>
<evidence type="ECO:0000256" key="1">
    <source>
        <dbReference type="SAM" id="MobiDB-lite"/>
    </source>
</evidence>
<organism evidence="3 4">
    <name type="scientific">Desmophyllum pertusum</name>
    <dbReference type="NCBI Taxonomy" id="174260"/>
    <lineage>
        <taxon>Eukaryota</taxon>
        <taxon>Metazoa</taxon>
        <taxon>Cnidaria</taxon>
        <taxon>Anthozoa</taxon>
        <taxon>Hexacorallia</taxon>
        <taxon>Scleractinia</taxon>
        <taxon>Caryophylliina</taxon>
        <taxon>Caryophylliidae</taxon>
        <taxon>Desmophyllum</taxon>
    </lineage>
</organism>
<keyword evidence="4" id="KW-1185">Reference proteome</keyword>
<reference evidence="3" key="1">
    <citation type="submission" date="2023-01" db="EMBL/GenBank/DDBJ databases">
        <title>Genome assembly of the deep-sea coral Lophelia pertusa.</title>
        <authorList>
            <person name="Herrera S."/>
            <person name="Cordes E."/>
        </authorList>
    </citation>
    <scope>NUCLEOTIDE SEQUENCE</scope>
    <source>
        <strain evidence="3">USNM1676648</strain>
        <tissue evidence="3">Polyp</tissue>
    </source>
</reference>
<dbReference type="AlphaFoldDB" id="A0A9W9Z4A9"/>